<dbReference type="CDD" id="cd02518">
    <property type="entry name" value="GT2_SpsF"/>
    <property type="match status" value="1"/>
</dbReference>
<dbReference type="Gene3D" id="3.90.550.10">
    <property type="entry name" value="Spore Coat Polysaccharide Biosynthesis Protein SpsA, Chain A"/>
    <property type="match status" value="1"/>
</dbReference>
<gene>
    <name evidence="1" type="ORF">BEN30_12285</name>
</gene>
<proteinExistence type="predicted"/>
<accession>A0A1E5Q6L7</accession>
<evidence type="ECO:0000313" key="2">
    <source>
        <dbReference type="Proteomes" id="UP000095347"/>
    </source>
</evidence>
<dbReference type="Pfam" id="PF02348">
    <property type="entry name" value="CTP_transf_3"/>
    <property type="match status" value="1"/>
</dbReference>
<dbReference type="InterPro" id="IPR029044">
    <property type="entry name" value="Nucleotide-diphossugar_trans"/>
</dbReference>
<reference evidence="2" key="1">
    <citation type="submission" date="2016-07" db="EMBL/GenBank/DDBJ databases">
        <authorList>
            <person name="Florea S."/>
            <person name="Webb J.S."/>
            <person name="Jaromczyk J."/>
            <person name="Schardl C.L."/>
        </authorList>
    </citation>
    <scope>NUCLEOTIDE SEQUENCE [LARGE SCALE GENOMIC DNA]</scope>
    <source>
        <strain evidence="2">MV-1</strain>
    </source>
</reference>
<evidence type="ECO:0000313" key="1">
    <source>
        <dbReference type="EMBL" id="OEJ66325.1"/>
    </source>
</evidence>
<dbReference type="GO" id="GO:0005829">
    <property type="term" value="C:cytosol"/>
    <property type="evidence" value="ECO:0007669"/>
    <property type="project" value="TreeGrafter"/>
</dbReference>
<dbReference type="InterPro" id="IPR003329">
    <property type="entry name" value="Cytidylyl_trans"/>
</dbReference>
<evidence type="ECO:0008006" key="3">
    <source>
        <dbReference type="Google" id="ProtNLM"/>
    </source>
</evidence>
<dbReference type="STRING" id="28181.BEN30_12285"/>
<comment type="caution">
    <text evidence="1">The sequence shown here is derived from an EMBL/GenBank/DDBJ whole genome shotgun (WGS) entry which is preliminary data.</text>
</comment>
<dbReference type="Proteomes" id="UP000095347">
    <property type="component" value="Unassembled WGS sequence"/>
</dbReference>
<dbReference type="PANTHER" id="PTHR42866">
    <property type="entry name" value="3-DEOXY-MANNO-OCTULOSONATE CYTIDYLYLTRANSFERASE"/>
    <property type="match status" value="1"/>
</dbReference>
<dbReference type="EMBL" id="MCGG01000035">
    <property type="protein sequence ID" value="OEJ66325.1"/>
    <property type="molecule type" value="Genomic_DNA"/>
</dbReference>
<dbReference type="SUPFAM" id="SSF53448">
    <property type="entry name" value="Nucleotide-diphospho-sugar transferases"/>
    <property type="match status" value="1"/>
</dbReference>
<dbReference type="AlphaFoldDB" id="A0A1E5Q6L7"/>
<keyword evidence="2" id="KW-1185">Reference proteome</keyword>
<name>A0A1E5Q6L7_9PROT</name>
<dbReference type="PANTHER" id="PTHR42866:SF1">
    <property type="entry name" value="SPORE COAT POLYSACCHARIDE BIOSYNTHESIS PROTEIN SPSF"/>
    <property type="match status" value="1"/>
</dbReference>
<dbReference type="RefSeq" id="WP_069958377.1">
    <property type="nucleotide sequence ID" value="NZ_MCGG01000035.1"/>
</dbReference>
<dbReference type="OrthoDB" id="9801052at2"/>
<sequence length="241" mass="26881">MKTVAIIQARYGSSRLPGKVLENIEGQTVLSHVIERCRATRGINQVCCAIPETQDSDGVAHEAIRAGAIVVRGSELDVLGRFMKAAKDVHADVIMRVTSDCPVTDPEINARVIDIIHDNNVDYACNNMPPVWPHGLDCEVFSFQALSRAFKEAHEPYDREHVTPWMRSCPDMRRKVLAGPEVSLAGLRWTLDYLEDLQFFRALFAKSSTDRAKLGYQAILSVLEKHPEIAQINAEKASRNA</sequence>
<protein>
    <recommendedName>
        <fullName evidence="3">Spore coat polysaccharide biosynthesis protein F</fullName>
    </recommendedName>
</protein>
<organism evidence="1 2">
    <name type="scientific">Magnetovibrio blakemorei</name>
    <dbReference type="NCBI Taxonomy" id="28181"/>
    <lineage>
        <taxon>Bacteria</taxon>
        <taxon>Pseudomonadati</taxon>
        <taxon>Pseudomonadota</taxon>
        <taxon>Alphaproteobacteria</taxon>
        <taxon>Rhodospirillales</taxon>
        <taxon>Magnetovibrionaceae</taxon>
        <taxon>Magnetovibrio</taxon>
    </lineage>
</organism>